<keyword evidence="2" id="KW-0677">Repeat</keyword>
<reference evidence="4 5" key="1">
    <citation type="journal article" date="2024" name="G3 (Bethesda)">
        <title>Genome assembly of Hibiscus sabdariffa L. provides insights into metabolisms of medicinal natural products.</title>
        <authorList>
            <person name="Kim T."/>
        </authorList>
    </citation>
    <scope>NUCLEOTIDE SEQUENCE [LARGE SCALE GENOMIC DNA]</scope>
    <source>
        <strain evidence="4">TK-2024</strain>
        <tissue evidence="4">Old leaves</tissue>
    </source>
</reference>
<feature type="repeat" description="PPR" evidence="3">
    <location>
        <begin position="552"/>
        <end position="586"/>
    </location>
</feature>
<dbReference type="PROSITE" id="PS51375">
    <property type="entry name" value="PPR"/>
    <property type="match status" value="10"/>
</dbReference>
<dbReference type="InterPro" id="IPR002885">
    <property type="entry name" value="PPR_rpt"/>
</dbReference>
<gene>
    <name evidence="4" type="ORF">V6N11_077852</name>
</gene>
<protein>
    <recommendedName>
        <fullName evidence="6">Pentatricopeptide repeat-containing protein</fullName>
    </recommendedName>
</protein>
<dbReference type="SUPFAM" id="SSF48452">
    <property type="entry name" value="TPR-like"/>
    <property type="match status" value="1"/>
</dbReference>
<dbReference type="Pfam" id="PF13041">
    <property type="entry name" value="PPR_2"/>
    <property type="match status" value="5"/>
</dbReference>
<dbReference type="Gene3D" id="1.25.40.10">
    <property type="entry name" value="Tetratricopeptide repeat domain"/>
    <property type="match status" value="6"/>
</dbReference>
<feature type="repeat" description="PPR" evidence="3">
    <location>
        <begin position="336"/>
        <end position="366"/>
    </location>
</feature>
<keyword evidence="5" id="KW-1185">Reference proteome</keyword>
<feature type="repeat" description="PPR" evidence="3">
    <location>
        <begin position="587"/>
        <end position="621"/>
    </location>
</feature>
<comment type="caution">
    <text evidence="4">The sequence shown here is derived from an EMBL/GenBank/DDBJ whole genome shotgun (WGS) entry which is preliminary data.</text>
</comment>
<organism evidence="4 5">
    <name type="scientific">Hibiscus sabdariffa</name>
    <name type="common">roselle</name>
    <dbReference type="NCBI Taxonomy" id="183260"/>
    <lineage>
        <taxon>Eukaryota</taxon>
        <taxon>Viridiplantae</taxon>
        <taxon>Streptophyta</taxon>
        <taxon>Embryophyta</taxon>
        <taxon>Tracheophyta</taxon>
        <taxon>Spermatophyta</taxon>
        <taxon>Magnoliopsida</taxon>
        <taxon>eudicotyledons</taxon>
        <taxon>Gunneridae</taxon>
        <taxon>Pentapetalae</taxon>
        <taxon>rosids</taxon>
        <taxon>malvids</taxon>
        <taxon>Malvales</taxon>
        <taxon>Malvaceae</taxon>
        <taxon>Malvoideae</taxon>
        <taxon>Hibiscus</taxon>
    </lineage>
</organism>
<proteinExistence type="inferred from homology"/>
<dbReference type="Pfam" id="PF01535">
    <property type="entry name" value="PPR"/>
    <property type="match status" value="2"/>
</dbReference>
<feature type="repeat" description="PPR" evidence="3">
    <location>
        <begin position="482"/>
        <end position="516"/>
    </location>
</feature>
<feature type="repeat" description="PPR" evidence="3">
    <location>
        <begin position="301"/>
        <end position="335"/>
    </location>
</feature>
<feature type="repeat" description="PPR" evidence="3">
    <location>
        <begin position="413"/>
        <end position="447"/>
    </location>
</feature>
<evidence type="ECO:0000256" key="1">
    <source>
        <dbReference type="ARBA" id="ARBA00007626"/>
    </source>
</evidence>
<evidence type="ECO:0008006" key="6">
    <source>
        <dbReference type="Google" id="ProtNLM"/>
    </source>
</evidence>
<evidence type="ECO:0000313" key="4">
    <source>
        <dbReference type="EMBL" id="KAK9035823.1"/>
    </source>
</evidence>
<dbReference type="PANTHER" id="PTHR47447">
    <property type="entry name" value="OS03G0856100 PROTEIN"/>
    <property type="match status" value="1"/>
</dbReference>
<evidence type="ECO:0000256" key="2">
    <source>
        <dbReference type="ARBA" id="ARBA00022737"/>
    </source>
</evidence>
<name>A0ABR2TED8_9ROSI</name>
<dbReference type="PANTHER" id="PTHR47447:SF28">
    <property type="entry name" value="PENTACOTRIPEPTIDE-REPEAT REGION OF PRORP DOMAIN-CONTAINING PROTEIN"/>
    <property type="match status" value="1"/>
</dbReference>
<accession>A0ABR2TED8</accession>
<feature type="repeat" description="PPR" evidence="3">
    <location>
        <begin position="693"/>
        <end position="727"/>
    </location>
</feature>
<dbReference type="EMBL" id="JBBPBN010000006">
    <property type="protein sequence ID" value="KAK9035823.1"/>
    <property type="molecule type" value="Genomic_DNA"/>
</dbReference>
<comment type="similarity">
    <text evidence="1">Belongs to the PPR family. P subfamily.</text>
</comment>
<dbReference type="InterPro" id="IPR011990">
    <property type="entry name" value="TPR-like_helical_dom_sf"/>
</dbReference>
<dbReference type="NCBIfam" id="TIGR00756">
    <property type="entry name" value="PPR"/>
    <property type="match status" value="11"/>
</dbReference>
<evidence type="ECO:0000256" key="3">
    <source>
        <dbReference type="PROSITE-ProRule" id="PRU00708"/>
    </source>
</evidence>
<sequence>MNTPLLVSKKHTELLRLLKLRPSYYLLHRRLCAGPNPQPPYPPQQEDESKITQTVQLLLETPHQEWSCSQPLQSLLFTSPPPSPCFFFKITRSLPSYCQAFNFFKHLQQSFPAEDTHFLSYPFEAILQQAGRELNAGSRLFELYQASKDWKIPLTVSAAVLLIRYFGRLEMVDKSILIFNELDPPLKTTHVRNVLIDDLLRDGRVEYALQVLDEMLQPISNVPPDDVTGDIIFHGLVKRDRKGVNLTEEEIIKLVLQLGRHGVFPNTIWLTRLVSKLCRLGKFNQACNLLHELLRLQAPLVAPPFNALLTGLGRSRDVKGMIAVLAEMKESDIKPDVVTYGILINQLCKLLSIDDAMEVFNKISEESGSDGHSIEADVVIYNTLIDGLCKVGRVEEGLQLMERMKSAQGLVPDTITYTCLIDGFCKAGEIERGKELIDKMIEDGVLSNASLNIFVDVMCRHGRINSAIELFNDMQGKGLKGNAVTYTTLITAFCDVDNFDKAIDLFDQMLRSECSADVTVCHNLIYCLCKTGQMDDADSVLSKFKQAGIGLDSVCYNALVNGFVKRNDVYKAYEIVKEMEEVGVKPDSVTYDTLIAYFFRNGNSSLALRVMKQMIKKGFEPSITRYEALMLAYCLKGKSKVALKLFNNLSSVSKNPLKTITYNILIESLCKDNEVKVALSLMEDMKAKGVKPDNTTYNAMFKGLKEKNLLEDGMVLMDDMIEHSWPPDNTTMEILTEWLSAAGELEKLKSFQQGNKVSLPGPHKMTAR</sequence>
<dbReference type="Proteomes" id="UP001396334">
    <property type="component" value="Unassembled WGS sequence"/>
</dbReference>
<feature type="repeat" description="PPR" evidence="3">
    <location>
        <begin position="517"/>
        <end position="551"/>
    </location>
</feature>
<feature type="repeat" description="PPR" evidence="3">
    <location>
        <begin position="658"/>
        <end position="692"/>
    </location>
</feature>
<evidence type="ECO:0000313" key="5">
    <source>
        <dbReference type="Proteomes" id="UP001396334"/>
    </source>
</evidence>
<feature type="repeat" description="PPR" evidence="3">
    <location>
        <begin position="377"/>
        <end position="407"/>
    </location>
</feature>